<comment type="caution">
    <text evidence="3">The sequence shown here is derived from an EMBL/GenBank/DDBJ whole genome shotgun (WGS) entry which is preliminary data.</text>
</comment>
<accession>A0A1V4AVU4</accession>
<evidence type="ECO:0000313" key="3">
    <source>
        <dbReference type="EMBL" id="OOP57189.1"/>
    </source>
</evidence>
<gene>
    <name evidence="3" type="ORF">AYP45_04805</name>
</gene>
<evidence type="ECO:0000313" key="4">
    <source>
        <dbReference type="Proteomes" id="UP000189681"/>
    </source>
</evidence>
<proteinExistence type="predicted"/>
<reference evidence="3 4" key="1">
    <citation type="journal article" date="2017" name="Water Res.">
        <title>Discovery and metagenomic analysis of an anammox bacterial enrichment related to Candidatus "Brocadia caroliniensis" in a full-scale glycerol-fed nitritation-denitritation separate centrate treatment process.</title>
        <authorList>
            <person name="Park H."/>
            <person name="Brotto A.C."/>
            <person name="van Loosdrecht M.C."/>
            <person name="Chandran K."/>
        </authorList>
    </citation>
    <scope>NUCLEOTIDE SEQUENCE [LARGE SCALE GENOMIC DNA]</scope>
    <source>
        <strain evidence="3">26THWARD</strain>
    </source>
</reference>
<dbReference type="EMBL" id="AYTS01000041">
    <property type="protein sequence ID" value="OOP57189.1"/>
    <property type="molecule type" value="Genomic_DNA"/>
</dbReference>
<dbReference type="SMART" id="SM00490">
    <property type="entry name" value="HELICc"/>
    <property type="match status" value="1"/>
</dbReference>
<dbReference type="InterPro" id="IPR001650">
    <property type="entry name" value="Helicase_C-like"/>
</dbReference>
<evidence type="ECO:0000256" key="1">
    <source>
        <dbReference type="ARBA" id="ARBA00022801"/>
    </source>
</evidence>
<sequence length="138" mass="16449">MRLIHGTTKQETRQKIMLTFNTPFYPDVLVASSVMAEGIDLHLNCRYVIHHDLCWNPSMLEQRTGRVDRIGAKVEKCGKPIHVYYPFISETQDEKMYRVVMDRERWFKVVMGKNTNWMQKRQKSLLHGFHFPKKPLRN</sequence>
<dbReference type="InterPro" id="IPR050496">
    <property type="entry name" value="SNF2_RAD54_helicase_repair"/>
</dbReference>
<evidence type="ECO:0000259" key="2">
    <source>
        <dbReference type="PROSITE" id="PS51194"/>
    </source>
</evidence>
<dbReference type="GO" id="GO:0016787">
    <property type="term" value="F:hydrolase activity"/>
    <property type="evidence" value="ECO:0007669"/>
    <property type="project" value="UniProtKB-KW"/>
</dbReference>
<keyword evidence="1" id="KW-0378">Hydrolase</keyword>
<dbReference type="STRING" id="1004156.AYP45_04805"/>
<dbReference type="CDD" id="cd18793">
    <property type="entry name" value="SF2_C_SNF"/>
    <property type="match status" value="1"/>
</dbReference>
<organism evidence="3 4">
    <name type="scientific">Candidatus Brocadia carolinensis</name>
    <dbReference type="NCBI Taxonomy" id="1004156"/>
    <lineage>
        <taxon>Bacteria</taxon>
        <taxon>Pseudomonadati</taxon>
        <taxon>Planctomycetota</taxon>
        <taxon>Candidatus Brocadiia</taxon>
        <taxon>Candidatus Brocadiales</taxon>
        <taxon>Candidatus Brocadiaceae</taxon>
        <taxon>Candidatus Brocadia</taxon>
    </lineage>
</organism>
<dbReference type="PROSITE" id="PS51194">
    <property type="entry name" value="HELICASE_CTER"/>
    <property type="match status" value="1"/>
</dbReference>
<protein>
    <recommendedName>
        <fullName evidence="2">Helicase C-terminal domain-containing protein</fullName>
    </recommendedName>
</protein>
<dbReference type="SUPFAM" id="SSF52540">
    <property type="entry name" value="P-loop containing nucleoside triphosphate hydrolases"/>
    <property type="match status" value="1"/>
</dbReference>
<dbReference type="Pfam" id="PF00271">
    <property type="entry name" value="Helicase_C"/>
    <property type="match status" value="1"/>
</dbReference>
<dbReference type="PANTHER" id="PTHR45629">
    <property type="entry name" value="SNF2/RAD54 FAMILY MEMBER"/>
    <property type="match status" value="1"/>
</dbReference>
<dbReference type="InterPro" id="IPR049730">
    <property type="entry name" value="SNF2/RAD54-like_C"/>
</dbReference>
<feature type="domain" description="Helicase C-terminal" evidence="2">
    <location>
        <begin position="1"/>
        <end position="126"/>
    </location>
</feature>
<dbReference type="PANTHER" id="PTHR45629:SF7">
    <property type="entry name" value="DNA EXCISION REPAIR PROTEIN ERCC-6-RELATED"/>
    <property type="match status" value="1"/>
</dbReference>
<name>A0A1V4AVU4_9BACT</name>
<dbReference type="Proteomes" id="UP000189681">
    <property type="component" value="Unassembled WGS sequence"/>
</dbReference>
<dbReference type="AlphaFoldDB" id="A0A1V4AVU4"/>
<dbReference type="Gene3D" id="3.40.50.300">
    <property type="entry name" value="P-loop containing nucleotide triphosphate hydrolases"/>
    <property type="match status" value="1"/>
</dbReference>
<dbReference type="InterPro" id="IPR027417">
    <property type="entry name" value="P-loop_NTPase"/>
</dbReference>